<keyword evidence="4 10" id="KW-0812">Transmembrane</keyword>
<keyword evidence="5 10" id="KW-0552">Olfaction</keyword>
<evidence type="ECO:0000256" key="7">
    <source>
        <dbReference type="ARBA" id="ARBA00023136"/>
    </source>
</evidence>
<evidence type="ECO:0000256" key="8">
    <source>
        <dbReference type="ARBA" id="ARBA00023170"/>
    </source>
</evidence>
<evidence type="ECO:0000256" key="5">
    <source>
        <dbReference type="ARBA" id="ARBA00022725"/>
    </source>
</evidence>
<protein>
    <recommendedName>
        <fullName evidence="10">Odorant receptor</fullName>
    </recommendedName>
</protein>
<dbReference type="GO" id="GO:0004984">
    <property type="term" value="F:olfactory receptor activity"/>
    <property type="evidence" value="ECO:0007669"/>
    <property type="project" value="InterPro"/>
</dbReference>
<keyword evidence="3 10" id="KW-0716">Sensory transduction</keyword>
<organism evidence="11 12">
    <name type="scientific">Aphidius gifuensis</name>
    <name type="common">Parasitoid wasp</name>
    <dbReference type="NCBI Taxonomy" id="684658"/>
    <lineage>
        <taxon>Eukaryota</taxon>
        <taxon>Metazoa</taxon>
        <taxon>Ecdysozoa</taxon>
        <taxon>Arthropoda</taxon>
        <taxon>Hexapoda</taxon>
        <taxon>Insecta</taxon>
        <taxon>Pterygota</taxon>
        <taxon>Neoptera</taxon>
        <taxon>Endopterygota</taxon>
        <taxon>Hymenoptera</taxon>
        <taxon>Apocrita</taxon>
        <taxon>Ichneumonoidea</taxon>
        <taxon>Braconidae</taxon>
        <taxon>Aphidiinae</taxon>
        <taxon>Aphidius</taxon>
    </lineage>
</organism>
<dbReference type="AlphaFoldDB" id="A0A834Y3B4"/>
<dbReference type="PANTHER" id="PTHR21137">
    <property type="entry name" value="ODORANT RECEPTOR"/>
    <property type="match status" value="1"/>
</dbReference>
<evidence type="ECO:0000256" key="1">
    <source>
        <dbReference type="ARBA" id="ARBA00004651"/>
    </source>
</evidence>
<feature type="transmembrane region" description="Helical" evidence="10">
    <location>
        <begin position="201"/>
        <end position="224"/>
    </location>
</feature>
<feature type="transmembrane region" description="Helical" evidence="10">
    <location>
        <begin position="81"/>
        <end position="102"/>
    </location>
</feature>
<evidence type="ECO:0000313" key="11">
    <source>
        <dbReference type="EMBL" id="KAF7997270.1"/>
    </source>
</evidence>
<proteinExistence type="inferred from homology"/>
<evidence type="ECO:0000256" key="3">
    <source>
        <dbReference type="ARBA" id="ARBA00022606"/>
    </source>
</evidence>
<comment type="caution">
    <text evidence="10">Lacks conserved residue(s) required for the propagation of feature annotation.</text>
</comment>
<gene>
    <name evidence="11" type="ORF">HCN44_005547</name>
</gene>
<keyword evidence="12" id="KW-1185">Reference proteome</keyword>
<dbReference type="GO" id="GO:0005886">
    <property type="term" value="C:plasma membrane"/>
    <property type="evidence" value="ECO:0007669"/>
    <property type="project" value="UniProtKB-SubCell"/>
</dbReference>
<evidence type="ECO:0000256" key="4">
    <source>
        <dbReference type="ARBA" id="ARBA00022692"/>
    </source>
</evidence>
<evidence type="ECO:0000256" key="6">
    <source>
        <dbReference type="ARBA" id="ARBA00022989"/>
    </source>
</evidence>
<feature type="transmembrane region" description="Helical" evidence="10">
    <location>
        <begin position="114"/>
        <end position="132"/>
    </location>
</feature>
<comment type="subcellular location">
    <subcellularLocation>
        <location evidence="1 10">Cell membrane</location>
        <topology evidence="1 10">Multi-pass membrane protein</topology>
    </subcellularLocation>
</comment>
<keyword evidence="2" id="KW-1003">Cell membrane</keyword>
<name>A0A834Y3B4_APHGI</name>
<evidence type="ECO:0000313" key="12">
    <source>
        <dbReference type="Proteomes" id="UP000639338"/>
    </source>
</evidence>
<keyword evidence="9 10" id="KW-0807">Transducer</keyword>
<dbReference type="PANTHER" id="PTHR21137:SF35">
    <property type="entry name" value="ODORANT RECEPTOR 19A-RELATED"/>
    <property type="match status" value="1"/>
</dbReference>
<keyword evidence="6 10" id="KW-1133">Transmembrane helix</keyword>
<dbReference type="GO" id="GO:0007165">
    <property type="term" value="P:signal transduction"/>
    <property type="evidence" value="ECO:0007669"/>
    <property type="project" value="UniProtKB-KW"/>
</dbReference>
<comment type="similarity">
    <text evidence="10">Belongs to the insect chemoreceptor superfamily. Heteromeric odorant receptor channel (TC 1.A.69) family.</text>
</comment>
<evidence type="ECO:0000256" key="2">
    <source>
        <dbReference type="ARBA" id="ARBA00022475"/>
    </source>
</evidence>
<accession>A0A834Y3B4</accession>
<comment type="caution">
    <text evidence="11">The sequence shown here is derived from an EMBL/GenBank/DDBJ whole genome shotgun (WGS) entry which is preliminary data.</text>
</comment>
<dbReference type="Proteomes" id="UP000639338">
    <property type="component" value="Unassembled WGS sequence"/>
</dbReference>
<reference evidence="11 12" key="1">
    <citation type="submission" date="2020-08" db="EMBL/GenBank/DDBJ databases">
        <title>Aphidius gifuensis genome sequencing and assembly.</title>
        <authorList>
            <person name="Du Z."/>
        </authorList>
    </citation>
    <scope>NUCLEOTIDE SEQUENCE [LARGE SCALE GENOMIC DNA]</scope>
    <source>
        <strain evidence="11">YNYX2018</strain>
        <tissue evidence="11">Adults</tissue>
    </source>
</reference>
<feature type="transmembrane region" description="Helical" evidence="10">
    <location>
        <begin position="264"/>
        <end position="294"/>
    </location>
</feature>
<dbReference type="OrthoDB" id="8185860at2759"/>
<evidence type="ECO:0000256" key="9">
    <source>
        <dbReference type="ARBA" id="ARBA00023224"/>
    </source>
</evidence>
<dbReference type="InterPro" id="IPR004117">
    <property type="entry name" value="7tm6_olfct_rcpt"/>
</dbReference>
<keyword evidence="7 10" id="KW-0472">Membrane</keyword>
<dbReference type="Pfam" id="PF02949">
    <property type="entry name" value="7tm_6"/>
    <property type="match status" value="1"/>
</dbReference>
<dbReference type="EMBL" id="JACMRX010000001">
    <property type="protein sequence ID" value="KAF7997270.1"/>
    <property type="molecule type" value="Genomic_DNA"/>
</dbReference>
<evidence type="ECO:0000256" key="10">
    <source>
        <dbReference type="RuleBase" id="RU351113"/>
    </source>
</evidence>
<keyword evidence="8 10" id="KW-0675">Receptor</keyword>
<sequence length="361" mass="41855">MSIVIVFIKNLIVYGNCGTGEELVDALTVISGCSLATLKNLIPWFQKNLYNDILNFLIDDWSYINNDNNKSRKIMFKYAKISRIVLFIQLLGAYGTLIPVIMRYPSDIRITNEYNNDTILISCAIVFIKNFIVYGNCGSSEELVDALTLMSGSFLAILKNTLPWFQKNLYNDILDFLIDDWSDINNNNNKSRKIMFKYAKISRIVLFIQLLGAYGSLISLIAHYPSTNQIMNEYNNDSIFVRNIPYGPRCWISLTMPWNLYVGFYIILCVDLFFLTTSFIGSDVFLFTIAIHVCGQFEILYNSMENINYYKNYQQQHLFMKNFVIRHNQLLVMLENFEEICNKIIFFEVMGNTFLICISGK</sequence>
<dbReference type="GO" id="GO:0005549">
    <property type="term" value="F:odorant binding"/>
    <property type="evidence" value="ECO:0007669"/>
    <property type="project" value="InterPro"/>
</dbReference>